<evidence type="ECO:0000313" key="2">
    <source>
        <dbReference type="Proteomes" id="UP001148838"/>
    </source>
</evidence>
<dbReference type="Proteomes" id="UP001148838">
    <property type="component" value="Unassembled WGS sequence"/>
</dbReference>
<dbReference type="EMBL" id="JAJSOF020000015">
    <property type="protein sequence ID" value="KAJ4441588.1"/>
    <property type="molecule type" value="Genomic_DNA"/>
</dbReference>
<reference evidence="1 2" key="1">
    <citation type="journal article" date="2022" name="Allergy">
        <title>Genome assembly and annotation of Periplaneta americana reveal a comprehensive cockroach allergen profile.</title>
        <authorList>
            <person name="Wang L."/>
            <person name="Xiong Q."/>
            <person name="Saelim N."/>
            <person name="Wang L."/>
            <person name="Nong W."/>
            <person name="Wan A.T."/>
            <person name="Shi M."/>
            <person name="Liu X."/>
            <person name="Cao Q."/>
            <person name="Hui J.H.L."/>
            <person name="Sookrung N."/>
            <person name="Leung T.F."/>
            <person name="Tungtrongchitr A."/>
            <person name="Tsui S.K.W."/>
        </authorList>
    </citation>
    <scope>NUCLEOTIDE SEQUENCE [LARGE SCALE GENOMIC DNA]</scope>
    <source>
        <strain evidence="1">PWHHKU_190912</strain>
    </source>
</reference>
<name>A0ABQ8T6J6_PERAM</name>
<protein>
    <submittedName>
        <fullName evidence="1">Uncharacterized protein</fullName>
    </submittedName>
</protein>
<sequence>MMEESAGRSKIRMEMMMGDNNALNSGPNHLEAINSQPDLSGIQNEFAEMSIVMGKEFSHEILTSVCDQSPSSIVINLGNYDRKGELLRNNRHHWVKSLIAECLKKSGKFDVYEELPCISPAGSTKRADIIAIDNNQKSGFIIDPNIRFEGAELQPQEIDLEKKRHYEPCFTYLEEKYHIPICRWSTIPRGRGIHAIEELTFWDRYMDKWGSGPVHQDVIPRRADSSPGEYVHYPCLVCDSKNYHSSKGQWLVRPTK</sequence>
<organism evidence="1 2">
    <name type="scientific">Periplaneta americana</name>
    <name type="common">American cockroach</name>
    <name type="synonym">Blatta americana</name>
    <dbReference type="NCBI Taxonomy" id="6978"/>
    <lineage>
        <taxon>Eukaryota</taxon>
        <taxon>Metazoa</taxon>
        <taxon>Ecdysozoa</taxon>
        <taxon>Arthropoda</taxon>
        <taxon>Hexapoda</taxon>
        <taxon>Insecta</taxon>
        <taxon>Pterygota</taxon>
        <taxon>Neoptera</taxon>
        <taxon>Polyneoptera</taxon>
        <taxon>Dictyoptera</taxon>
        <taxon>Blattodea</taxon>
        <taxon>Blattoidea</taxon>
        <taxon>Blattidae</taxon>
        <taxon>Blattinae</taxon>
        <taxon>Periplaneta</taxon>
    </lineage>
</organism>
<proteinExistence type="predicted"/>
<comment type="caution">
    <text evidence="1">The sequence shown here is derived from an EMBL/GenBank/DDBJ whole genome shotgun (WGS) entry which is preliminary data.</text>
</comment>
<accession>A0ABQ8T6J6</accession>
<keyword evidence="2" id="KW-1185">Reference proteome</keyword>
<evidence type="ECO:0000313" key="1">
    <source>
        <dbReference type="EMBL" id="KAJ4441588.1"/>
    </source>
</evidence>
<gene>
    <name evidence="1" type="ORF">ANN_11444</name>
</gene>